<accession>A0A1Y6C1W1</accession>
<protein>
    <submittedName>
        <fullName evidence="6">Transcriptional regulator, LysR family</fullName>
    </submittedName>
</protein>
<comment type="similarity">
    <text evidence="1">Belongs to the LysR transcriptional regulatory family.</text>
</comment>
<dbReference type="RefSeq" id="WP_159455426.1">
    <property type="nucleotide sequence ID" value="NZ_FWZT01000012.1"/>
</dbReference>
<dbReference type="Pfam" id="PF00126">
    <property type="entry name" value="HTH_1"/>
    <property type="match status" value="1"/>
</dbReference>
<reference evidence="7" key="1">
    <citation type="submission" date="2017-04" db="EMBL/GenBank/DDBJ databases">
        <authorList>
            <person name="Varghese N."/>
            <person name="Submissions S."/>
        </authorList>
    </citation>
    <scope>NUCLEOTIDE SEQUENCE [LARGE SCALE GENOMIC DNA]</scope>
    <source>
        <strain evidence="7">RKEM611</strain>
    </source>
</reference>
<organism evidence="6 7">
    <name type="scientific">Pseudobacteriovorax antillogorgiicola</name>
    <dbReference type="NCBI Taxonomy" id="1513793"/>
    <lineage>
        <taxon>Bacteria</taxon>
        <taxon>Pseudomonadati</taxon>
        <taxon>Bdellovibrionota</taxon>
        <taxon>Oligoflexia</taxon>
        <taxon>Oligoflexales</taxon>
        <taxon>Pseudobacteriovoracaceae</taxon>
        <taxon>Pseudobacteriovorax</taxon>
    </lineage>
</organism>
<dbReference type="Pfam" id="PF03466">
    <property type="entry name" value="LysR_substrate"/>
    <property type="match status" value="1"/>
</dbReference>
<evidence type="ECO:0000256" key="3">
    <source>
        <dbReference type="ARBA" id="ARBA00023125"/>
    </source>
</evidence>
<dbReference type="CDD" id="cd08422">
    <property type="entry name" value="PBP2_CrgA_like"/>
    <property type="match status" value="1"/>
</dbReference>
<dbReference type="InterPro" id="IPR036388">
    <property type="entry name" value="WH-like_DNA-bd_sf"/>
</dbReference>
<evidence type="ECO:0000256" key="1">
    <source>
        <dbReference type="ARBA" id="ARBA00009437"/>
    </source>
</evidence>
<feature type="domain" description="HTH lysR-type" evidence="5">
    <location>
        <begin position="1"/>
        <end position="61"/>
    </location>
</feature>
<dbReference type="STRING" id="1513793.SAMN06296036_112136"/>
<keyword evidence="3" id="KW-0238">DNA-binding</keyword>
<sequence length="310" mass="35702">MKVQDLFLFEVFNKAHHFRSFSKAAQSLGVTSSVVSKKISQLENLLGVSLFHRTTRQISLTEEGQHLLLKTEPLLDGLREIDVLFDDRDTNVEDISGTIKISSSETYANARLIPVIKEFNSIYPKIEFDLVLTNSFLNLVEEGLDLAIRIYKPSDSSMKAFKIEDNKLVVCSTPSFLENRPPIETSSDLLDYPVFFLESHGQAVLSSKDKTLKQFFPKPRITTNSGQTINEMCLQNFGIAIRSIWDIERYIKEKKLTLIDIHEEIINDSAVYAVFRDSSFLPKRTRIFLNYLKDAQKPIRNYEYFERLNK</sequence>
<keyword evidence="2" id="KW-0805">Transcription regulation</keyword>
<dbReference type="GO" id="GO:0043565">
    <property type="term" value="F:sequence-specific DNA binding"/>
    <property type="evidence" value="ECO:0007669"/>
    <property type="project" value="TreeGrafter"/>
</dbReference>
<dbReference type="GO" id="GO:0003700">
    <property type="term" value="F:DNA-binding transcription factor activity"/>
    <property type="evidence" value="ECO:0007669"/>
    <property type="project" value="InterPro"/>
</dbReference>
<dbReference type="EMBL" id="FWZT01000012">
    <property type="protein sequence ID" value="SMF41120.1"/>
    <property type="molecule type" value="Genomic_DNA"/>
</dbReference>
<proteinExistence type="inferred from homology"/>
<dbReference type="AlphaFoldDB" id="A0A1Y6C1W1"/>
<evidence type="ECO:0000313" key="6">
    <source>
        <dbReference type="EMBL" id="SMF41120.1"/>
    </source>
</evidence>
<evidence type="ECO:0000256" key="4">
    <source>
        <dbReference type="ARBA" id="ARBA00023163"/>
    </source>
</evidence>
<name>A0A1Y6C1W1_9BACT</name>
<dbReference type="FunFam" id="1.10.10.10:FF:000001">
    <property type="entry name" value="LysR family transcriptional regulator"/>
    <property type="match status" value="1"/>
</dbReference>
<dbReference type="PROSITE" id="PS50931">
    <property type="entry name" value="HTH_LYSR"/>
    <property type="match status" value="1"/>
</dbReference>
<dbReference type="PANTHER" id="PTHR30537">
    <property type="entry name" value="HTH-TYPE TRANSCRIPTIONAL REGULATOR"/>
    <property type="match status" value="1"/>
</dbReference>
<keyword evidence="7" id="KW-1185">Reference proteome</keyword>
<dbReference type="InterPro" id="IPR005119">
    <property type="entry name" value="LysR_subst-bd"/>
</dbReference>
<dbReference type="InterPro" id="IPR058163">
    <property type="entry name" value="LysR-type_TF_proteobact-type"/>
</dbReference>
<gene>
    <name evidence="6" type="ORF">SAMN06296036_112136</name>
</gene>
<keyword evidence="4" id="KW-0804">Transcription</keyword>
<dbReference type="Proteomes" id="UP000192907">
    <property type="component" value="Unassembled WGS sequence"/>
</dbReference>
<evidence type="ECO:0000313" key="7">
    <source>
        <dbReference type="Proteomes" id="UP000192907"/>
    </source>
</evidence>
<evidence type="ECO:0000256" key="2">
    <source>
        <dbReference type="ARBA" id="ARBA00023015"/>
    </source>
</evidence>
<dbReference type="InterPro" id="IPR000847">
    <property type="entry name" value="LysR_HTH_N"/>
</dbReference>
<dbReference type="Gene3D" id="3.40.190.290">
    <property type="match status" value="1"/>
</dbReference>
<dbReference type="PRINTS" id="PR00039">
    <property type="entry name" value="HTHLYSR"/>
</dbReference>
<dbReference type="PANTHER" id="PTHR30537:SF81">
    <property type="entry name" value="TRANSCRIPTIONAL REGULATOR-RELATED"/>
    <property type="match status" value="1"/>
</dbReference>
<evidence type="ECO:0000259" key="5">
    <source>
        <dbReference type="PROSITE" id="PS50931"/>
    </source>
</evidence>
<dbReference type="InterPro" id="IPR036390">
    <property type="entry name" value="WH_DNA-bd_sf"/>
</dbReference>
<dbReference type="SUPFAM" id="SSF46785">
    <property type="entry name" value="Winged helix' DNA-binding domain"/>
    <property type="match status" value="1"/>
</dbReference>
<dbReference type="Gene3D" id="1.10.10.10">
    <property type="entry name" value="Winged helix-like DNA-binding domain superfamily/Winged helix DNA-binding domain"/>
    <property type="match status" value="1"/>
</dbReference>
<dbReference type="SUPFAM" id="SSF53850">
    <property type="entry name" value="Periplasmic binding protein-like II"/>
    <property type="match status" value="1"/>
</dbReference>
<dbReference type="GO" id="GO:0006351">
    <property type="term" value="P:DNA-templated transcription"/>
    <property type="evidence" value="ECO:0007669"/>
    <property type="project" value="TreeGrafter"/>
</dbReference>